<dbReference type="GO" id="GO:0003700">
    <property type="term" value="F:DNA-binding transcription factor activity"/>
    <property type="evidence" value="ECO:0007669"/>
    <property type="project" value="InterPro"/>
</dbReference>
<keyword evidence="2" id="KW-0805">Transcription regulation</keyword>
<dbReference type="GO" id="GO:0000976">
    <property type="term" value="F:transcription cis-regulatory region binding"/>
    <property type="evidence" value="ECO:0007669"/>
    <property type="project" value="TreeGrafter"/>
</dbReference>
<dbReference type="InParanoid" id="F0S0W5"/>
<dbReference type="InterPro" id="IPR036390">
    <property type="entry name" value="WH_DNA-bd_sf"/>
</dbReference>
<dbReference type="PRINTS" id="PR00039">
    <property type="entry name" value="HTHLYSR"/>
</dbReference>
<dbReference type="InterPro" id="IPR005119">
    <property type="entry name" value="LysR_subst-bd"/>
</dbReference>
<evidence type="ECO:0000256" key="3">
    <source>
        <dbReference type="ARBA" id="ARBA00023125"/>
    </source>
</evidence>
<dbReference type="RefSeq" id="WP_013637729.1">
    <property type="nucleotide sequence ID" value="NC_015185.1"/>
</dbReference>
<evidence type="ECO:0000259" key="5">
    <source>
        <dbReference type="PROSITE" id="PS50931"/>
    </source>
</evidence>
<evidence type="ECO:0000256" key="2">
    <source>
        <dbReference type="ARBA" id="ARBA00023015"/>
    </source>
</evidence>
<sequence>MDLRQLEVFSKVFELKSFSKAAEKLRISQPTVSAHIQNLEDELGIKLFDRMGRKILPTLEARILYRHAVELLKKKEEALSELLSVTKKSKGTLKLAVSNIPGDYLIPHILLKLKHLMPEVVVQVEIFDSKKVIKQLKEVIPEYDIGFVGSLITDQKLEYKKILDDEIVLIAPPYYNSEKMTLEDFKKLPLLIREEDSGTRIAVERALKEKGISSLSLNITAFLGSNTAIKEAVKKGVGFGLVSKYSIKEELDCNKLKTIKIEGLSIKRSFYAVRRNDITPIPAARTLWDNLEKLFNSKNT</sequence>
<dbReference type="PANTHER" id="PTHR30126">
    <property type="entry name" value="HTH-TYPE TRANSCRIPTIONAL REGULATOR"/>
    <property type="match status" value="1"/>
</dbReference>
<dbReference type="FunFam" id="1.10.10.10:FF:000001">
    <property type="entry name" value="LysR family transcriptional regulator"/>
    <property type="match status" value="1"/>
</dbReference>
<dbReference type="InterPro" id="IPR000847">
    <property type="entry name" value="LysR_HTH_N"/>
</dbReference>
<accession>F0S0W5</accession>
<keyword evidence="4" id="KW-0804">Transcription</keyword>
<gene>
    <name evidence="6" type="ordered locus">Dester_0111</name>
</gene>
<dbReference type="KEGG" id="dte:Dester_0111"/>
<dbReference type="HOGENOM" id="CLU_039613_6_1_0"/>
<dbReference type="OrthoDB" id="9785745at2"/>
<dbReference type="InterPro" id="IPR047788">
    <property type="entry name" value="LysR-like_Sec_metab"/>
</dbReference>
<feature type="domain" description="HTH lysR-type" evidence="5">
    <location>
        <begin position="1"/>
        <end position="58"/>
    </location>
</feature>
<reference evidence="7" key="2">
    <citation type="submission" date="2011-02" db="EMBL/GenBank/DDBJ databases">
        <title>The complete genome of Desulfurobacterium thermolithotrophum DSM 11699.</title>
        <authorList>
            <consortium name="US DOE Joint Genome Institute (JGI-PGF)"/>
            <person name="Lucas S."/>
            <person name="Copeland A."/>
            <person name="Lapidus A."/>
            <person name="Bruce D."/>
            <person name="Goodwin L."/>
            <person name="Pitluck S."/>
            <person name="Kyrpides N."/>
            <person name="Mavromatis K."/>
            <person name="Pagani I."/>
            <person name="Ivanova N."/>
            <person name="Mikhailova N."/>
            <person name="Daligault H."/>
            <person name="Detter J.C."/>
            <person name="Tapia R."/>
            <person name="Han C."/>
            <person name="Land M."/>
            <person name="Hauser L."/>
            <person name="Markowitz V."/>
            <person name="Cheng J.-F."/>
            <person name="Hugenholtz P."/>
            <person name="Woyke T."/>
            <person name="Wu D."/>
            <person name="Spring S."/>
            <person name="Brambilla E."/>
            <person name="Klenk H.-P."/>
            <person name="Eisen J.A."/>
        </authorList>
    </citation>
    <scope>NUCLEOTIDE SEQUENCE [LARGE SCALE GENOMIC DNA]</scope>
    <source>
        <strain evidence="7">DSM 11699 / BSA</strain>
    </source>
</reference>
<comment type="similarity">
    <text evidence="1">Belongs to the LysR transcriptional regulatory family.</text>
</comment>
<dbReference type="AlphaFoldDB" id="F0S0W5"/>
<dbReference type="PROSITE" id="PS50931">
    <property type="entry name" value="HTH_LYSR"/>
    <property type="match status" value="1"/>
</dbReference>
<dbReference type="STRING" id="868864.Dester_0111"/>
<keyword evidence="3" id="KW-0238">DNA-binding</keyword>
<dbReference type="EMBL" id="CP002543">
    <property type="protein sequence ID" value="ADY72769.1"/>
    <property type="molecule type" value="Genomic_DNA"/>
</dbReference>
<dbReference type="NCBIfam" id="NF040786">
    <property type="entry name" value="LysR_Sec_metab"/>
    <property type="match status" value="1"/>
</dbReference>
<name>F0S0W5_DESTD</name>
<protein>
    <submittedName>
        <fullName evidence="6">Transcriptional regulator, LysR family</fullName>
    </submittedName>
</protein>
<dbReference type="Proteomes" id="UP000007102">
    <property type="component" value="Chromosome"/>
</dbReference>
<dbReference type="InterPro" id="IPR036388">
    <property type="entry name" value="WH-like_DNA-bd_sf"/>
</dbReference>
<evidence type="ECO:0000313" key="7">
    <source>
        <dbReference type="Proteomes" id="UP000007102"/>
    </source>
</evidence>
<dbReference type="Gene3D" id="3.40.190.290">
    <property type="match status" value="1"/>
</dbReference>
<proteinExistence type="inferred from homology"/>
<dbReference type="Pfam" id="PF00126">
    <property type="entry name" value="HTH_1"/>
    <property type="match status" value="1"/>
</dbReference>
<dbReference type="PANTHER" id="PTHR30126:SF64">
    <property type="entry name" value="HTH-TYPE TRANSCRIPTIONAL REGULATOR CITR"/>
    <property type="match status" value="1"/>
</dbReference>
<dbReference type="eggNOG" id="COG0583">
    <property type="taxonomic scope" value="Bacteria"/>
</dbReference>
<dbReference type="SUPFAM" id="SSF53850">
    <property type="entry name" value="Periplasmic binding protein-like II"/>
    <property type="match status" value="1"/>
</dbReference>
<reference evidence="6 7" key="1">
    <citation type="journal article" date="2011" name="Stand. Genomic Sci.">
        <title>Complete genome sequence of the thermophilic sulfur-reducer Desulfurobacterium thermolithotrophum type strain (BSA(T)) from a deep-sea hydrothermal vent.</title>
        <authorList>
            <person name="Goker M."/>
            <person name="Daligault H."/>
            <person name="Mwirichia R."/>
            <person name="Lapidus A."/>
            <person name="Lucas S."/>
            <person name="Deshpande S."/>
            <person name="Pagani I."/>
            <person name="Tapia R."/>
            <person name="Cheng J.F."/>
            <person name="Goodwin L."/>
            <person name="Pitluck S."/>
            <person name="Liolios K."/>
            <person name="Ivanova N."/>
            <person name="Mavromatis K."/>
            <person name="Mikhailova N."/>
            <person name="Pati A."/>
            <person name="Chen A."/>
            <person name="Palaniappan K."/>
            <person name="Han C."/>
            <person name="Land M."/>
            <person name="Hauser L."/>
            <person name="Pan C."/>
            <person name="Brambilla E.M."/>
            <person name="Rohde M."/>
            <person name="Spring S."/>
            <person name="Sikorski J."/>
            <person name="Wirth R."/>
            <person name="Detter J.C."/>
            <person name="Woyke T."/>
            <person name="Bristow J."/>
            <person name="Eisen J.A."/>
            <person name="Markowitz V."/>
            <person name="Hugenholtz P."/>
            <person name="Kyrpides N.C."/>
            <person name="Klenk H.P."/>
        </authorList>
    </citation>
    <scope>NUCLEOTIDE SEQUENCE [LARGE SCALE GENOMIC DNA]</scope>
    <source>
        <strain evidence="7">DSM 11699 / BSA</strain>
    </source>
</reference>
<dbReference type="FunCoup" id="F0S0W5">
    <property type="interactions" value="121"/>
</dbReference>
<organism evidence="6 7">
    <name type="scientific">Desulfurobacterium thermolithotrophum (strain DSM 11699 / BSA)</name>
    <dbReference type="NCBI Taxonomy" id="868864"/>
    <lineage>
        <taxon>Bacteria</taxon>
        <taxon>Pseudomonadati</taxon>
        <taxon>Aquificota</taxon>
        <taxon>Aquificia</taxon>
        <taxon>Desulfurobacteriales</taxon>
        <taxon>Desulfurobacteriaceae</taxon>
        <taxon>Desulfurobacterium</taxon>
    </lineage>
</organism>
<dbReference type="Gene3D" id="1.10.10.10">
    <property type="entry name" value="Winged helix-like DNA-binding domain superfamily/Winged helix DNA-binding domain"/>
    <property type="match status" value="1"/>
</dbReference>
<evidence type="ECO:0000313" key="6">
    <source>
        <dbReference type="EMBL" id="ADY72769.1"/>
    </source>
</evidence>
<keyword evidence="7" id="KW-1185">Reference proteome</keyword>
<dbReference type="SUPFAM" id="SSF46785">
    <property type="entry name" value="Winged helix' DNA-binding domain"/>
    <property type="match status" value="1"/>
</dbReference>
<evidence type="ECO:0000256" key="4">
    <source>
        <dbReference type="ARBA" id="ARBA00023163"/>
    </source>
</evidence>
<evidence type="ECO:0000256" key="1">
    <source>
        <dbReference type="ARBA" id="ARBA00009437"/>
    </source>
</evidence>
<dbReference type="Pfam" id="PF03466">
    <property type="entry name" value="LysR_substrate"/>
    <property type="match status" value="1"/>
</dbReference>